<dbReference type="EMBL" id="JBBHLD010000005">
    <property type="protein sequence ID" value="MEJ5904625.1"/>
    <property type="molecule type" value="Genomic_DNA"/>
</dbReference>
<protein>
    <submittedName>
        <fullName evidence="3">Heme utilization protein</fullName>
    </submittedName>
</protein>
<feature type="signal peptide" evidence="2">
    <location>
        <begin position="1"/>
        <end position="24"/>
    </location>
</feature>
<evidence type="ECO:0000256" key="2">
    <source>
        <dbReference type="SAM" id="SignalP"/>
    </source>
</evidence>
<keyword evidence="4" id="KW-1185">Reference proteome</keyword>
<feature type="compositionally biased region" description="Low complexity" evidence="1">
    <location>
        <begin position="224"/>
        <end position="328"/>
    </location>
</feature>
<accession>A0ABU8R444</accession>
<evidence type="ECO:0000256" key="1">
    <source>
        <dbReference type="SAM" id="MobiDB-lite"/>
    </source>
</evidence>
<feature type="region of interest" description="Disordered" evidence="1">
    <location>
        <begin position="224"/>
        <end position="343"/>
    </location>
</feature>
<dbReference type="RefSeq" id="WP_186676434.1">
    <property type="nucleotide sequence ID" value="NZ_JABWRY020000001.1"/>
</dbReference>
<feature type="compositionally biased region" description="Basic and acidic residues" evidence="1">
    <location>
        <begin position="375"/>
        <end position="404"/>
    </location>
</feature>
<feature type="compositionally biased region" description="Polar residues" evidence="1">
    <location>
        <begin position="421"/>
        <end position="434"/>
    </location>
</feature>
<proteinExistence type="predicted"/>
<dbReference type="Proteomes" id="UP001377692">
    <property type="component" value="Unassembled WGS sequence"/>
</dbReference>
<keyword evidence="2" id="KW-0732">Signal</keyword>
<feature type="compositionally biased region" description="Basic and acidic residues" evidence="1">
    <location>
        <begin position="329"/>
        <end position="342"/>
    </location>
</feature>
<feature type="region of interest" description="Disordered" evidence="1">
    <location>
        <begin position="28"/>
        <end position="49"/>
    </location>
</feature>
<feature type="chain" id="PRO_5045176919" evidence="2">
    <location>
        <begin position="25"/>
        <end position="499"/>
    </location>
</feature>
<name>A0ABU8R444_9PSED</name>
<organism evidence="3 4">
    <name type="scientific">Pseudomonas kermanshahensis</name>
    <dbReference type="NCBI Taxonomy" id="2745482"/>
    <lineage>
        <taxon>Bacteria</taxon>
        <taxon>Pseudomonadati</taxon>
        <taxon>Pseudomonadota</taxon>
        <taxon>Gammaproteobacteria</taxon>
        <taxon>Pseudomonadales</taxon>
        <taxon>Pseudomonadaceae</taxon>
        <taxon>Pseudomonas</taxon>
    </lineage>
</organism>
<feature type="region of interest" description="Disordered" evidence="1">
    <location>
        <begin position="375"/>
        <end position="434"/>
    </location>
</feature>
<reference evidence="3 4" key="1">
    <citation type="submission" date="2024-02" db="EMBL/GenBank/DDBJ databases">
        <title>Identification of pathogenicity and growth-promoting functions of Pseudomonas putida variants.</title>
        <authorList>
            <person name="Sun J."/>
        </authorList>
    </citation>
    <scope>NUCLEOTIDE SEQUENCE [LARGE SCALE GENOMIC DNA]</scope>
    <source>
        <strain evidence="3 4">A04</strain>
    </source>
</reference>
<evidence type="ECO:0000313" key="3">
    <source>
        <dbReference type="EMBL" id="MEJ5904625.1"/>
    </source>
</evidence>
<evidence type="ECO:0000313" key="4">
    <source>
        <dbReference type="Proteomes" id="UP001377692"/>
    </source>
</evidence>
<gene>
    <name evidence="3" type="ORF">V7V80_08035</name>
</gene>
<sequence>MKPSMAIKPLVFAIAAVMAVAVQADQNDRRGGHHNGHHNNGQHTPPPTRIPVYATANAIDSQRSTGNTVTNQGTINEAEMSSSATGASGNVGVNVAAGNGNQQDNAAAIANAASDSSLDNSFVFGTAEATADVRQFSNNNRVDNWSTQSSAVMSGSGDGSSGNVGVNIAGGDLNQQKNTMAIANTNAPLGNATATASADQNGPGLTVHNNADRTYRVDTLTFTTSASGSSSRDGSFTSSDDRSSSSSFSVAGAKSASNNGSSSWNSSGSASSNASGSNSSNASGSNSATASGSNSWNASGSASANASSSSSASLNATLAAAADATRTVTTDDGRRERTRTDSFDASLNASLDASIDKSHESAYDSSFEKAFDSSYDKTRNSSYDKSRDSSYEKSRDSSYEKAHDSSYANASESAYEKSGEKANQSSNDVSKSFSESSSYDLSNTVSFQVLTPTGWANPVTNTATLSGSVNGGSGNLGVNVAAGVGNQQSNSLAISNTSF</sequence>
<comment type="caution">
    <text evidence="3">The sequence shown here is derived from an EMBL/GenBank/DDBJ whole genome shotgun (WGS) entry which is preliminary data.</text>
</comment>